<evidence type="ECO:0000256" key="16">
    <source>
        <dbReference type="ARBA" id="ARBA00030048"/>
    </source>
</evidence>
<evidence type="ECO:0000256" key="7">
    <source>
        <dbReference type="ARBA" id="ARBA00013023"/>
    </source>
</evidence>
<evidence type="ECO:0000256" key="14">
    <source>
        <dbReference type="ARBA" id="ARBA00022842"/>
    </source>
</evidence>
<dbReference type="NCBIfam" id="TIGR01499">
    <property type="entry name" value="folC"/>
    <property type="match status" value="1"/>
</dbReference>
<dbReference type="PIRSF" id="PIRSF001563">
    <property type="entry name" value="Folylpolyglu_synth"/>
    <property type="match status" value="1"/>
</dbReference>
<evidence type="ECO:0000256" key="12">
    <source>
        <dbReference type="ARBA" id="ARBA00022741"/>
    </source>
</evidence>
<name>A0A0F7KJH2_9PROT</name>
<organism evidence="26 28">
    <name type="scientific">Nitrosomonas communis</name>
    <dbReference type="NCBI Taxonomy" id="44574"/>
    <lineage>
        <taxon>Bacteria</taxon>
        <taxon>Pseudomonadati</taxon>
        <taxon>Pseudomonadota</taxon>
        <taxon>Betaproteobacteria</taxon>
        <taxon>Nitrosomonadales</taxon>
        <taxon>Nitrosomonadaceae</taxon>
        <taxon>Nitrosomonas</taxon>
    </lineage>
</organism>
<dbReference type="GO" id="GO:0046872">
    <property type="term" value="F:metal ion binding"/>
    <property type="evidence" value="ECO:0007669"/>
    <property type="project" value="UniProtKB-KW"/>
</dbReference>
<dbReference type="GO" id="GO:0004326">
    <property type="term" value="F:tetrahydrofolylpolyglutamate synthase activity"/>
    <property type="evidence" value="ECO:0007669"/>
    <property type="project" value="UniProtKB-EC"/>
</dbReference>
<dbReference type="PATRIC" id="fig|44574.3.peg.3798"/>
<keyword evidence="13 23" id="KW-0067">ATP-binding</keyword>
<dbReference type="InterPro" id="IPR018109">
    <property type="entry name" value="Folylpolyglutamate_synth_CS"/>
</dbReference>
<evidence type="ECO:0000256" key="19">
    <source>
        <dbReference type="ARBA" id="ARBA00047493"/>
    </source>
</evidence>
<dbReference type="Gene3D" id="3.90.190.20">
    <property type="entry name" value="Mur ligase, C-terminal domain"/>
    <property type="match status" value="1"/>
</dbReference>
<dbReference type="InterPro" id="IPR013221">
    <property type="entry name" value="Mur_ligase_cen"/>
</dbReference>
<dbReference type="InterPro" id="IPR004101">
    <property type="entry name" value="Mur_ligase_C"/>
</dbReference>
<evidence type="ECO:0000313" key="26">
    <source>
        <dbReference type="EMBL" id="AKH38917.1"/>
    </source>
</evidence>
<dbReference type="EC" id="6.3.2.12" evidence="7"/>
<dbReference type="EMBL" id="CP011451">
    <property type="protein sequence ID" value="AKH38917.1"/>
    <property type="molecule type" value="Genomic_DNA"/>
</dbReference>
<keyword evidence="11" id="KW-0479">Metal-binding</keyword>
<comment type="catalytic activity">
    <reaction evidence="19">
        <text>(6S)-5,6,7,8-tetrahydrofolyl-(gamma-L-Glu)(n) + L-glutamate + ATP = (6S)-5,6,7,8-tetrahydrofolyl-(gamma-L-Glu)(n+1) + ADP + phosphate + H(+)</text>
        <dbReference type="Rhea" id="RHEA:10580"/>
        <dbReference type="Rhea" id="RHEA-COMP:14738"/>
        <dbReference type="Rhea" id="RHEA-COMP:14740"/>
        <dbReference type="ChEBI" id="CHEBI:15378"/>
        <dbReference type="ChEBI" id="CHEBI:29985"/>
        <dbReference type="ChEBI" id="CHEBI:30616"/>
        <dbReference type="ChEBI" id="CHEBI:43474"/>
        <dbReference type="ChEBI" id="CHEBI:141005"/>
        <dbReference type="ChEBI" id="CHEBI:456216"/>
        <dbReference type="EC" id="6.3.2.17"/>
    </reaction>
</comment>
<evidence type="ECO:0000256" key="10">
    <source>
        <dbReference type="ARBA" id="ARBA00022598"/>
    </source>
</evidence>
<proteinExistence type="inferred from homology"/>
<dbReference type="RefSeq" id="WP_046850951.1">
    <property type="nucleotide sequence ID" value="NZ_CBDIPD010000080.1"/>
</dbReference>
<dbReference type="InterPro" id="IPR036565">
    <property type="entry name" value="Mur-like_cat_sf"/>
</dbReference>
<keyword evidence="14" id="KW-0460">Magnesium</keyword>
<dbReference type="Gene3D" id="3.40.1190.10">
    <property type="entry name" value="Mur-like, catalytic domain"/>
    <property type="match status" value="1"/>
</dbReference>
<evidence type="ECO:0000256" key="4">
    <source>
        <dbReference type="ARBA" id="ARBA00005150"/>
    </source>
</evidence>
<comment type="similarity">
    <text evidence="5 23">Belongs to the folylpolyglutamate synthase family.</text>
</comment>
<comment type="catalytic activity">
    <reaction evidence="20">
        <text>10-formyltetrahydrofolyl-(gamma-L-Glu)(n) + L-glutamate + ATP = 10-formyltetrahydrofolyl-(gamma-L-Glu)(n+1) + ADP + phosphate + H(+)</text>
        <dbReference type="Rhea" id="RHEA:51904"/>
        <dbReference type="Rhea" id="RHEA-COMP:13088"/>
        <dbReference type="Rhea" id="RHEA-COMP:14300"/>
        <dbReference type="ChEBI" id="CHEBI:15378"/>
        <dbReference type="ChEBI" id="CHEBI:29985"/>
        <dbReference type="ChEBI" id="CHEBI:30616"/>
        <dbReference type="ChEBI" id="CHEBI:43474"/>
        <dbReference type="ChEBI" id="CHEBI:134413"/>
        <dbReference type="ChEBI" id="CHEBI:456216"/>
        <dbReference type="EC" id="6.3.2.17"/>
    </reaction>
</comment>
<dbReference type="GO" id="GO:0046656">
    <property type="term" value="P:folic acid biosynthetic process"/>
    <property type="evidence" value="ECO:0007669"/>
    <property type="project" value="UniProtKB-KW"/>
</dbReference>
<dbReference type="Pfam" id="PF08245">
    <property type="entry name" value="Mur_ligase_M"/>
    <property type="match status" value="1"/>
</dbReference>
<sequence length="430" mass="47257">MAEKTAKPTSLIDWLLYLEHLHPKAIDMGLDRVRQVKDTADLIPRFPLIAVGGTNGKGSVCTMLESILSCAGYRVGCYTSPHLLEYNERIRIEQRAVSDEELCCAFDVIEAARSRCNLSLTYFEFGTLAAMYLFAQLKVDVAILEVGLGGRLDAVNVFDADCAILTNIDLDHMDYLGSTREEIGIEKVGIFRKDKIAICGETNLPEGVRKQITTIGAKLSCMGEDFDYKADMIQWNYKGPRSSYSSLPYPALRGSYQLKNASVCLTALDMLRDKLPVTANDIRRGLLEITLPGRFQVLPGKPMTILDVAHNPAAARVLADNLGALGFHQYTYGVIGMLKDKDIASVVLALKMCVNTWLIASTHTSRGASADEIIQALKKVGITDKDKIHVFPNASAAYVFAREHAAENDRICVFGSFYTVSAVLGVLQKS</sequence>
<evidence type="ECO:0000256" key="5">
    <source>
        <dbReference type="ARBA" id="ARBA00008276"/>
    </source>
</evidence>
<dbReference type="Proteomes" id="UP000324176">
    <property type="component" value="Unassembled WGS sequence"/>
</dbReference>
<evidence type="ECO:0000256" key="11">
    <source>
        <dbReference type="ARBA" id="ARBA00022723"/>
    </source>
</evidence>
<keyword evidence="15" id="KW-0289">Folate biosynthesis</keyword>
<evidence type="ECO:0000256" key="3">
    <source>
        <dbReference type="ARBA" id="ARBA00004799"/>
    </source>
</evidence>
<comment type="pathway">
    <text evidence="3">Cofactor biosynthesis; tetrahydrofolate biosynthesis; 7,8-dihydrofolate from 2-amino-4-hydroxy-6-hydroxymethyl-7,8-dihydropteridine diphosphate and 4-aminobenzoate: step 2/2.</text>
</comment>
<reference evidence="27 29" key="3">
    <citation type="submission" date="2019-07" db="EMBL/GenBank/DDBJ databases">
        <title>Active sludge and wastewater microbial communities from Klosterneuburg, Austria.</title>
        <authorList>
            <person name="Wagner M."/>
        </authorList>
    </citation>
    <scope>NUCLEOTIDE SEQUENCE [LARGE SCALE GENOMIC DNA]</scope>
    <source>
        <strain evidence="27 29">Nm2</strain>
    </source>
</reference>
<comment type="catalytic activity">
    <reaction evidence="21">
        <text>(6R)-5,10-methylenetetrahydrofolyl-(gamma-L-Glu)(n) + L-glutamate + ATP = (6R)-5,10-methylenetetrahydrofolyl-(gamma-L-Glu)(n+1) + ADP + phosphate + H(+)</text>
        <dbReference type="Rhea" id="RHEA:51912"/>
        <dbReference type="Rhea" id="RHEA-COMP:13257"/>
        <dbReference type="Rhea" id="RHEA-COMP:13258"/>
        <dbReference type="ChEBI" id="CHEBI:15378"/>
        <dbReference type="ChEBI" id="CHEBI:29985"/>
        <dbReference type="ChEBI" id="CHEBI:30616"/>
        <dbReference type="ChEBI" id="CHEBI:43474"/>
        <dbReference type="ChEBI" id="CHEBI:136572"/>
        <dbReference type="ChEBI" id="CHEBI:456216"/>
        <dbReference type="EC" id="6.3.2.17"/>
    </reaction>
</comment>
<evidence type="ECO:0000256" key="1">
    <source>
        <dbReference type="ARBA" id="ARBA00001946"/>
    </source>
</evidence>
<evidence type="ECO:0000256" key="23">
    <source>
        <dbReference type="PIRNR" id="PIRNR001563"/>
    </source>
</evidence>
<dbReference type="InterPro" id="IPR001645">
    <property type="entry name" value="Folylpolyglutamate_synth"/>
</dbReference>
<evidence type="ECO:0000256" key="18">
    <source>
        <dbReference type="ARBA" id="ARBA00032510"/>
    </source>
</evidence>
<evidence type="ECO:0000256" key="9">
    <source>
        <dbReference type="ARBA" id="ARBA00019357"/>
    </source>
</evidence>
<dbReference type="GO" id="GO:0005737">
    <property type="term" value="C:cytoplasm"/>
    <property type="evidence" value="ECO:0007669"/>
    <property type="project" value="TreeGrafter"/>
</dbReference>
<dbReference type="Proteomes" id="UP000034156">
    <property type="component" value="Chromosome"/>
</dbReference>
<reference evidence="26 28" key="2">
    <citation type="journal article" date="2016" name="Genome Announc.">
        <title>Genome Sequence of Nitrosomonas communis Strain Nm2, a Mesophilic Ammonia-Oxidizing Bacterium Isolated from Mediterranean Soil.</title>
        <authorList>
            <person name="Kozlowski J.A."/>
            <person name="Kits K.D."/>
            <person name="Stein L.Y."/>
        </authorList>
    </citation>
    <scope>NUCLEOTIDE SEQUENCE [LARGE SCALE GENOMIC DNA]</scope>
    <source>
        <strain evidence="26 28">Nm2</strain>
    </source>
</reference>
<protein>
    <recommendedName>
        <fullName evidence="9">Dihydrofolate synthase/folylpolyglutamate synthase</fullName>
        <ecNumber evidence="7">6.3.2.12</ecNumber>
        <ecNumber evidence="8">6.3.2.17</ecNumber>
    </recommendedName>
    <alternativeName>
        <fullName evidence="18">Folylpoly-gamma-glutamate synthetase-dihydrofolate synthetase</fullName>
    </alternativeName>
    <alternativeName>
        <fullName evidence="16">Folylpolyglutamate synthetase</fullName>
    </alternativeName>
    <alternativeName>
        <fullName evidence="17">Tetrahydrofolylpolyglutamate synthase</fullName>
    </alternativeName>
</protein>
<dbReference type="PROSITE" id="PS01011">
    <property type="entry name" value="FOLYLPOLYGLU_SYNT_1"/>
    <property type="match status" value="1"/>
</dbReference>
<dbReference type="EC" id="6.3.2.17" evidence="8"/>
<dbReference type="GO" id="GO:0008841">
    <property type="term" value="F:dihydrofolate synthase activity"/>
    <property type="evidence" value="ECO:0007669"/>
    <property type="project" value="UniProtKB-EC"/>
</dbReference>
<evidence type="ECO:0000256" key="6">
    <source>
        <dbReference type="ARBA" id="ARBA00011245"/>
    </source>
</evidence>
<evidence type="ECO:0000259" key="25">
    <source>
        <dbReference type="Pfam" id="PF08245"/>
    </source>
</evidence>
<dbReference type="OrthoDB" id="9809356at2"/>
<evidence type="ECO:0000256" key="21">
    <source>
        <dbReference type="ARBA" id="ARBA00049035"/>
    </source>
</evidence>
<comment type="cofactor">
    <cofactor evidence="1">
        <name>Mg(2+)</name>
        <dbReference type="ChEBI" id="CHEBI:18420"/>
    </cofactor>
</comment>
<dbReference type="PANTHER" id="PTHR11136">
    <property type="entry name" value="FOLYLPOLYGLUTAMATE SYNTHASE-RELATED"/>
    <property type="match status" value="1"/>
</dbReference>
<comment type="pathway">
    <text evidence="4">Cofactor biosynthesis; tetrahydrofolylpolyglutamate biosynthesis.</text>
</comment>
<evidence type="ECO:0000313" key="28">
    <source>
        <dbReference type="Proteomes" id="UP000034156"/>
    </source>
</evidence>
<dbReference type="NCBIfam" id="NF008101">
    <property type="entry name" value="PRK10846.1"/>
    <property type="match status" value="1"/>
</dbReference>
<dbReference type="SUPFAM" id="SSF53623">
    <property type="entry name" value="MurD-like peptide ligases, catalytic domain"/>
    <property type="match status" value="1"/>
</dbReference>
<dbReference type="SUPFAM" id="SSF53244">
    <property type="entry name" value="MurD-like peptide ligases, peptide-binding domain"/>
    <property type="match status" value="1"/>
</dbReference>
<dbReference type="Pfam" id="PF02875">
    <property type="entry name" value="Mur_ligase_C"/>
    <property type="match status" value="1"/>
</dbReference>
<dbReference type="KEGG" id="nco:AAW31_15695"/>
<dbReference type="EMBL" id="VNHT01000007">
    <property type="protein sequence ID" value="TYP91859.1"/>
    <property type="molecule type" value="Genomic_DNA"/>
</dbReference>
<dbReference type="FunFam" id="3.40.1190.10:FF:000004">
    <property type="entry name" value="Dihydrofolate synthase/folylpolyglutamate synthase"/>
    <property type="match status" value="1"/>
</dbReference>
<dbReference type="PANTHER" id="PTHR11136:SF0">
    <property type="entry name" value="DIHYDROFOLATE SYNTHETASE-RELATED"/>
    <property type="match status" value="1"/>
</dbReference>
<evidence type="ECO:0000256" key="22">
    <source>
        <dbReference type="ARBA" id="ARBA00049161"/>
    </source>
</evidence>
<evidence type="ECO:0000256" key="17">
    <source>
        <dbReference type="ARBA" id="ARBA00030592"/>
    </source>
</evidence>
<dbReference type="UniPathway" id="UPA00077">
    <property type="reaction ID" value="UER00157"/>
</dbReference>
<dbReference type="GO" id="GO:0046654">
    <property type="term" value="P:tetrahydrofolate biosynthetic process"/>
    <property type="evidence" value="ECO:0007669"/>
    <property type="project" value="UniProtKB-UniPathway"/>
</dbReference>
<keyword evidence="12 23" id="KW-0547">Nucleotide-binding</keyword>
<feature type="domain" description="Mur ligase C-terminal" evidence="24">
    <location>
        <begin position="293"/>
        <end position="417"/>
    </location>
</feature>
<evidence type="ECO:0000256" key="20">
    <source>
        <dbReference type="ARBA" id="ARBA00047808"/>
    </source>
</evidence>
<evidence type="ECO:0000256" key="8">
    <source>
        <dbReference type="ARBA" id="ARBA00013025"/>
    </source>
</evidence>
<comment type="subunit">
    <text evidence="6">Monomer.</text>
</comment>
<dbReference type="GO" id="GO:0005524">
    <property type="term" value="F:ATP binding"/>
    <property type="evidence" value="ECO:0007669"/>
    <property type="project" value="UniProtKB-KW"/>
</dbReference>
<dbReference type="AlphaFoldDB" id="A0A0F7KJH2"/>
<evidence type="ECO:0000256" key="13">
    <source>
        <dbReference type="ARBA" id="ARBA00022840"/>
    </source>
</evidence>
<evidence type="ECO:0000259" key="24">
    <source>
        <dbReference type="Pfam" id="PF02875"/>
    </source>
</evidence>
<feature type="domain" description="Mur ligase central" evidence="25">
    <location>
        <begin position="51"/>
        <end position="226"/>
    </location>
</feature>
<accession>A0A0F7KJH2</accession>
<evidence type="ECO:0000256" key="15">
    <source>
        <dbReference type="ARBA" id="ARBA00022909"/>
    </source>
</evidence>
<comment type="function">
    <text evidence="2">Functions in two distinct reactions of the de novo folate biosynthetic pathway. Catalyzes the addition of a glutamate residue to dihydropteroate (7,8-dihydropteroate or H2Pte) to form dihydrofolate (7,8-dihydrofolate monoglutamate or H2Pte-Glu). Also catalyzes successive additions of L-glutamate to tetrahydrofolate or 10-formyltetrahydrofolate or 5,10-methylenetetrahydrofolate, leading to folylpolyglutamate derivatives.</text>
</comment>
<keyword evidence="10 23" id="KW-0436">Ligase</keyword>
<keyword evidence="28" id="KW-1185">Reference proteome</keyword>
<evidence type="ECO:0000256" key="2">
    <source>
        <dbReference type="ARBA" id="ARBA00002714"/>
    </source>
</evidence>
<gene>
    <name evidence="26" type="ORF">AAW31_15695</name>
    <name evidence="27" type="ORF">BCL69_100720</name>
</gene>
<comment type="catalytic activity">
    <reaction evidence="22">
        <text>7,8-dihydropteroate + L-glutamate + ATP = 7,8-dihydrofolate + ADP + phosphate + H(+)</text>
        <dbReference type="Rhea" id="RHEA:23584"/>
        <dbReference type="ChEBI" id="CHEBI:15378"/>
        <dbReference type="ChEBI" id="CHEBI:17839"/>
        <dbReference type="ChEBI" id="CHEBI:29985"/>
        <dbReference type="ChEBI" id="CHEBI:30616"/>
        <dbReference type="ChEBI" id="CHEBI:43474"/>
        <dbReference type="ChEBI" id="CHEBI:57451"/>
        <dbReference type="ChEBI" id="CHEBI:456216"/>
        <dbReference type="EC" id="6.3.2.12"/>
    </reaction>
</comment>
<evidence type="ECO:0000313" key="29">
    <source>
        <dbReference type="Proteomes" id="UP000324176"/>
    </source>
</evidence>
<evidence type="ECO:0000313" key="27">
    <source>
        <dbReference type="EMBL" id="TYP91859.1"/>
    </source>
</evidence>
<dbReference type="InterPro" id="IPR036615">
    <property type="entry name" value="Mur_ligase_C_dom_sf"/>
</dbReference>
<reference evidence="28" key="1">
    <citation type="submission" date="2015-05" db="EMBL/GenBank/DDBJ databases">
        <title>Draft genome of Nitrosomonas communis strain Nm2.</title>
        <authorList>
            <person name="Kozlowski J.A."/>
            <person name="Kits K.D."/>
            <person name="Stein L.Y."/>
        </authorList>
    </citation>
    <scope>NUCLEOTIDE SEQUENCE [LARGE SCALE GENOMIC DNA]</scope>
    <source>
        <strain evidence="28">Nm2</strain>
    </source>
</reference>